<protein>
    <submittedName>
        <fullName evidence="4">Protein chain release factor B</fullName>
    </submittedName>
</protein>
<feature type="domain" description="Prokaryotic-type class I peptide chain release factors" evidence="3">
    <location>
        <begin position="21"/>
        <end position="37"/>
    </location>
</feature>
<dbReference type="Gene3D" id="3.30.160.20">
    <property type="match status" value="1"/>
</dbReference>
<evidence type="ECO:0000256" key="2">
    <source>
        <dbReference type="SAM" id="MobiDB-lite"/>
    </source>
</evidence>
<dbReference type="eggNOG" id="COG1186">
    <property type="taxonomic scope" value="Bacteria"/>
</dbReference>
<dbReference type="PANTHER" id="PTHR47814">
    <property type="entry name" value="PEPTIDYL-TRNA HYDROLASE ARFB"/>
    <property type="match status" value="1"/>
</dbReference>
<dbReference type="PANTHER" id="PTHR47814:SF1">
    <property type="entry name" value="PEPTIDYL-TRNA HYDROLASE ARFB"/>
    <property type="match status" value="1"/>
</dbReference>
<accession>A4BL81</accession>
<dbReference type="InterPro" id="IPR000352">
    <property type="entry name" value="Pep_chain_release_fac_I"/>
</dbReference>
<dbReference type="EMBL" id="AAOF01000001">
    <property type="protein sequence ID" value="EAR23069.1"/>
    <property type="molecule type" value="Genomic_DNA"/>
</dbReference>
<gene>
    <name evidence="4" type="ORF">NB231_14653</name>
</gene>
<dbReference type="HOGENOM" id="CLU_089470_3_0_6"/>
<evidence type="ECO:0000313" key="5">
    <source>
        <dbReference type="Proteomes" id="UP000003374"/>
    </source>
</evidence>
<name>A4BL81_9GAMM</name>
<feature type="region of interest" description="Disordered" evidence="2">
    <location>
        <begin position="103"/>
        <end position="137"/>
    </location>
</feature>
<sequence>MLQISKRIQIPDHEIDITAIRAQGPGGQNVNKVATGIHLRFDIRASSLPERYQTRLLALNDQRITKEGVVVIKAQRRRSQEGNREDALNRLRDLIQSVMVPHKPRLPTKPTRGARERRLAGKAKRARVKALRGKPDT</sequence>
<dbReference type="GO" id="GO:0004045">
    <property type="term" value="F:peptidyl-tRNA hydrolase activity"/>
    <property type="evidence" value="ECO:0007669"/>
    <property type="project" value="TreeGrafter"/>
</dbReference>
<evidence type="ECO:0000256" key="1">
    <source>
        <dbReference type="ARBA" id="ARBA00010835"/>
    </source>
</evidence>
<dbReference type="AlphaFoldDB" id="A4BL81"/>
<dbReference type="GO" id="GO:0072344">
    <property type="term" value="P:rescue of stalled ribosome"/>
    <property type="evidence" value="ECO:0007669"/>
    <property type="project" value="TreeGrafter"/>
</dbReference>
<evidence type="ECO:0000259" key="3">
    <source>
        <dbReference type="PROSITE" id="PS00745"/>
    </source>
</evidence>
<dbReference type="NCBIfam" id="NF006718">
    <property type="entry name" value="PRK09256.1"/>
    <property type="match status" value="1"/>
</dbReference>
<dbReference type="Proteomes" id="UP000003374">
    <property type="component" value="Unassembled WGS sequence"/>
</dbReference>
<feature type="compositionally biased region" description="Basic residues" evidence="2">
    <location>
        <begin position="120"/>
        <end position="137"/>
    </location>
</feature>
<dbReference type="OrthoDB" id="9815709at2"/>
<organism evidence="4 5">
    <name type="scientific">Nitrococcus mobilis Nb-231</name>
    <dbReference type="NCBI Taxonomy" id="314278"/>
    <lineage>
        <taxon>Bacteria</taxon>
        <taxon>Pseudomonadati</taxon>
        <taxon>Pseudomonadota</taxon>
        <taxon>Gammaproteobacteria</taxon>
        <taxon>Chromatiales</taxon>
        <taxon>Ectothiorhodospiraceae</taxon>
        <taxon>Nitrococcus</taxon>
    </lineage>
</organism>
<dbReference type="Pfam" id="PF00472">
    <property type="entry name" value="RF-1"/>
    <property type="match status" value="1"/>
</dbReference>
<dbReference type="GO" id="GO:0043022">
    <property type="term" value="F:ribosome binding"/>
    <property type="evidence" value="ECO:0007669"/>
    <property type="project" value="TreeGrafter"/>
</dbReference>
<dbReference type="RefSeq" id="WP_005003939.1">
    <property type="nucleotide sequence ID" value="NZ_CH672427.1"/>
</dbReference>
<dbReference type="SUPFAM" id="SSF75620">
    <property type="entry name" value="Release factor"/>
    <property type="match status" value="1"/>
</dbReference>
<comment type="similarity">
    <text evidence="1">Belongs to the prokaryotic/mitochondrial release factor family.</text>
</comment>
<proteinExistence type="inferred from homology"/>
<comment type="caution">
    <text evidence="4">The sequence shown here is derived from an EMBL/GenBank/DDBJ whole genome shotgun (WGS) entry which is preliminary data.</text>
</comment>
<dbReference type="InterPro" id="IPR045853">
    <property type="entry name" value="Pep_chain_release_fac_I_sf"/>
</dbReference>
<evidence type="ECO:0000313" key="4">
    <source>
        <dbReference type="EMBL" id="EAR23069.1"/>
    </source>
</evidence>
<reference evidence="4 5" key="1">
    <citation type="submission" date="2006-02" db="EMBL/GenBank/DDBJ databases">
        <authorList>
            <person name="Waterbury J."/>
            <person name="Ferriera S."/>
            <person name="Johnson J."/>
            <person name="Kravitz S."/>
            <person name="Halpern A."/>
            <person name="Remington K."/>
            <person name="Beeson K."/>
            <person name="Tran B."/>
            <person name="Rogers Y.-H."/>
            <person name="Friedman R."/>
            <person name="Venter J.C."/>
        </authorList>
    </citation>
    <scope>NUCLEOTIDE SEQUENCE [LARGE SCALE GENOMIC DNA]</scope>
    <source>
        <strain evidence="4 5">Nb-231</strain>
    </source>
</reference>
<dbReference type="GO" id="GO:0003747">
    <property type="term" value="F:translation release factor activity"/>
    <property type="evidence" value="ECO:0007669"/>
    <property type="project" value="InterPro"/>
</dbReference>
<dbReference type="STRING" id="314278.NB231_14653"/>
<keyword evidence="5" id="KW-1185">Reference proteome</keyword>
<dbReference type="PROSITE" id="PS00745">
    <property type="entry name" value="RF_PROK_I"/>
    <property type="match status" value="1"/>
</dbReference>